<dbReference type="KEGG" id="nmv:NITMOv2_3808"/>
<dbReference type="Proteomes" id="UP000069205">
    <property type="component" value="Chromosome"/>
</dbReference>
<dbReference type="PATRIC" id="fig|42253.5.peg.3753"/>
<organism evidence="1 2">
    <name type="scientific">Nitrospira moscoviensis</name>
    <dbReference type="NCBI Taxonomy" id="42253"/>
    <lineage>
        <taxon>Bacteria</taxon>
        <taxon>Pseudomonadati</taxon>
        <taxon>Nitrospirota</taxon>
        <taxon>Nitrospiria</taxon>
        <taxon>Nitrospirales</taxon>
        <taxon>Nitrospiraceae</taxon>
        <taxon>Nitrospira</taxon>
    </lineage>
</organism>
<dbReference type="EMBL" id="CP011801">
    <property type="protein sequence ID" value="ALA60198.1"/>
    <property type="molecule type" value="Genomic_DNA"/>
</dbReference>
<dbReference type="STRING" id="42253.NITMOv2_3808"/>
<keyword evidence="2" id="KW-1185">Reference proteome</keyword>
<evidence type="ECO:0000313" key="2">
    <source>
        <dbReference type="Proteomes" id="UP000069205"/>
    </source>
</evidence>
<evidence type="ECO:0000313" key="1">
    <source>
        <dbReference type="EMBL" id="ALA60198.1"/>
    </source>
</evidence>
<dbReference type="RefSeq" id="WP_053381083.1">
    <property type="nucleotide sequence ID" value="NZ_CP011801.1"/>
</dbReference>
<dbReference type="AlphaFoldDB" id="A0A0K2GGV7"/>
<accession>A0A0K2GGV7</accession>
<name>A0A0K2GGV7_NITMO</name>
<reference evidence="1 2" key="1">
    <citation type="journal article" date="2015" name="Proc. Natl. Acad. Sci. U.S.A.">
        <title>Expanded metabolic versatility of ubiquitous nitrite-oxidizing bacteria from the genus Nitrospira.</title>
        <authorList>
            <person name="Koch H."/>
            <person name="Lucker S."/>
            <person name="Albertsen M."/>
            <person name="Kitzinger K."/>
            <person name="Herbold C."/>
            <person name="Spieck E."/>
            <person name="Nielsen P.H."/>
            <person name="Wagner M."/>
            <person name="Daims H."/>
        </authorList>
    </citation>
    <scope>NUCLEOTIDE SEQUENCE [LARGE SCALE GENOMIC DNA]</scope>
    <source>
        <strain evidence="1 2">NSP M-1</strain>
    </source>
</reference>
<proteinExistence type="predicted"/>
<sequence length="79" mass="9258">MKTKDERRRAINLAVGRIEAQELLKQAEWSDAQLAMVETEELARSAYELSQPLQLDFRSIDSFLAYWRKLRRRSEALCG</sequence>
<gene>
    <name evidence="1" type="ORF">NITMOv2_3808</name>
</gene>
<protein>
    <submittedName>
        <fullName evidence="1">Uncharacterized protein</fullName>
    </submittedName>
</protein>